<dbReference type="AlphaFoldDB" id="A0A4R5DEK1"/>
<sequence>MWLDRLLGSWRFTMNHSAMPEPVTGRQRYVGRFRGADAIDCAGEYSRDLGATWQHDFTMTCSRIE</sequence>
<dbReference type="OrthoDB" id="4210699at2"/>
<proteinExistence type="predicted"/>
<gene>
    <name evidence="1" type="ORF">E1269_07935</name>
</gene>
<accession>A0A4R5DEK1</accession>
<dbReference type="InParanoid" id="A0A4R5DEK1"/>
<organism evidence="1 2">
    <name type="scientific">Jiangella asiatica</name>
    <dbReference type="NCBI Taxonomy" id="2530372"/>
    <lineage>
        <taxon>Bacteria</taxon>
        <taxon>Bacillati</taxon>
        <taxon>Actinomycetota</taxon>
        <taxon>Actinomycetes</taxon>
        <taxon>Jiangellales</taxon>
        <taxon>Jiangellaceae</taxon>
        <taxon>Jiangella</taxon>
    </lineage>
</organism>
<keyword evidence="2" id="KW-1185">Reference proteome</keyword>
<reference evidence="1 2" key="1">
    <citation type="submission" date="2019-03" db="EMBL/GenBank/DDBJ databases">
        <title>Draft genome sequences of novel Actinobacteria.</title>
        <authorList>
            <person name="Sahin N."/>
            <person name="Ay H."/>
            <person name="Saygin H."/>
        </authorList>
    </citation>
    <scope>NUCLEOTIDE SEQUENCE [LARGE SCALE GENOMIC DNA]</scope>
    <source>
        <strain evidence="1 2">5K138</strain>
    </source>
</reference>
<evidence type="ECO:0000313" key="2">
    <source>
        <dbReference type="Proteomes" id="UP000294739"/>
    </source>
</evidence>
<dbReference type="Proteomes" id="UP000294739">
    <property type="component" value="Unassembled WGS sequence"/>
</dbReference>
<evidence type="ECO:0000313" key="1">
    <source>
        <dbReference type="EMBL" id="TDE12209.1"/>
    </source>
</evidence>
<name>A0A4R5DEK1_9ACTN</name>
<evidence type="ECO:0008006" key="3">
    <source>
        <dbReference type="Google" id="ProtNLM"/>
    </source>
</evidence>
<comment type="caution">
    <text evidence="1">The sequence shown here is derived from an EMBL/GenBank/DDBJ whole genome shotgun (WGS) entry which is preliminary data.</text>
</comment>
<dbReference type="EMBL" id="SMKZ01000008">
    <property type="protein sequence ID" value="TDE12209.1"/>
    <property type="molecule type" value="Genomic_DNA"/>
</dbReference>
<dbReference type="RefSeq" id="WP_131893137.1">
    <property type="nucleotide sequence ID" value="NZ_SMKZ01000008.1"/>
</dbReference>
<protein>
    <recommendedName>
        <fullName evidence="3">DUF1579 domain-containing protein</fullName>
    </recommendedName>
</protein>